<dbReference type="Proteomes" id="UP000619295">
    <property type="component" value="Unassembled WGS sequence"/>
</dbReference>
<dbReference type="SUPFAM" id="SSF55144">
    <property type="entry name" value="LigT-like"/>
    <property type="match status" value="1"/>
</dbReference>
<proteinExistence type="predicted"/>
<evidence type="ECO:0008006" key="4">
    <source>
        <dbReference type="Google" id="ProtNLM"/>
    </source>
</evidence>
<name>A0A927HY87_9HYPH</name>
<evidence type="ECO:0000256" key="1">
    <source>
        <dbReference type="ARBA" id="ARBA00022801"/>
    </source>
</evidence>
<protein>
    <recommendedName>
        <fullName evidence="4">2'-5' RNA ligase</fullName>
    </recommendedName>
</protein>
<accession>A0A927HY87</accession>
<dbReference type="AlphaFoldDB" id="A0A927HY87"/>
<gene>
    <name evidence="2" type="ORF">IED13_04590</name>
</gene>
<keyword evidence="3" id="KW-1185">Reference proteome</keyword>
<dbReference type="InterPro" id="IPR009097">
    <property type="entry name" value="Cyclic_Pdiesterase"/>
</dbReference>
<dbReference type="PANTHER" id="PTHR35561">
    <property type="entry name" value="RNA 2',3'-CYCLIC PHOSPHODIESTERASE"/>
    <property type="match status" value="1"/>
</dbReference>
<organism evidence="2 3">
    <name type="scientific">Bosea spartocytisi</name>
    <dbReference type="NCBI Taxonomy" id="2773451"/>
    <lineage>
        <taxon>Bacteria</taxon>
        <taxon>Pseudomonadati</taxon>
        <taxon>Pseudomonadota</taxon>
        <taxon>Alphaproteobacteria</taxon>
        <taxon>Hyphomicrobiales</taxon>
        <taxon>Boseaceae</taxon>
        <taxon>Bosea</taxon>
    </lineage>
</organism>
<evidence type="ECO:0000313" key="3">
    <source>
        <dbReference type="Proteomes" id="UP000619295"/>
    </source>
</evidence>
<dbReference type="Gene3D" id="3.90.1140.10">
    <property type="entry name" value="Cyclic phosphodiesterase"/>
    <property type="match status" value="1"/>
</dbReference>
<dbReference type="EMBL" id="JACXWY010000002">
    <property type="protein sequence ID" value="MBD3844964.1"/>
    <property type="molecule type" value="Genomic_DNA"/>
</dbReference>
<dbReference type="GO" id="GO:0008664">
    <property type="term" value="F:RNA 2',3'-cyclic 3'-phosphodiesterase activity"/>
    <property type="evidence" value="ECO:0007669"/>
    <property type="project" value="InterPro"/>
</dbReference>
<dbReference type="InterPro" id="IPR004175">
    <property type="entry name" value="RNA_CPDase"/>
</dbReference>
<dbReference type="GO" id="GO:0004113">
    <property type="term" value="F:2',3'-cyclic-nucleotide 3'-phosphodiesterase activity"/>
    <property type="evidence" value="ECO:0007669"/>
    <property type="project" value="InterPro"/>
</dbReference>
<dbReference type="RefSeq" id="WP_191123506.1">
    <property type="nucleotide sequence ID" value="NZ_JACXWY010000002.1"/>
</dbReference>
<reference evidence="2" key="1">
    <citation type="submission" date="2020-09" db="EMBL/GenBank/DDBJ databases">
        <title>Bosea spartocytisi sp. nov. a root nodule endophyte of Spartocytisus supranubius in the high mountain ecosystem fo the Teide National Park (Canary Islands, Spain).</title>
        <authorList>
            <person name="Pulido-Suarez L."/>
            <person name="Peix A."/>
            <person name="Igual J.M."/>
            <person name="Socas-Perez N."/>
            <person name="Velazquez E."/>
            <person name="Flores-Felix J.D."/>
            <person name="Leon-Barrios M."/>
        </authorList>
    </citation>
    <scope>NUCLEOTIDE SEQUENCE</scope>
    <source>
        <strain evidence="2">SSUT16</strain>
    </source>
</reference>
<dbReference type="PANTHER" id="PTHR35561:SF1">
    <property type="entry name" value="RNA 2',3'-CYCLIC PHOSPHODIESTERASE"/>
    <property type="match status" value="1"/>
</dbReference>
<keyword evidence="1" id="KW-0378">Hydrolase</keyword>
<evidence type="ECO:0000313" key="2">
    <source>
        <dbReference type="EMBL" id="MBD3844964.1"/>
    </source>
</evidence>
<comment type="caution">
    <text evidence="2">The sequence shown here is derived from an EMBL/GenBank/DDBJ whole genome shotgun (WGS) entry which is preliminary data.</text>
</comment>
<sequence length="198" mass="22453">MSPSAIFSKEATMERSVRLPERAHYFFALLPNPIAAAAADHMACALRNWFDLSGNPRGIGKYHVTLWGWPERREPDSQELALMHCAAGRVRQDGFKLRLDEVATFAQGSEKPALVMTGQDSVIGADRLHDALDRELRVGGFRGRRSPCHPHLTLLYARFRTKAFRVRPLGWRVADFALIRSVPHQPYEILGRWPLANR</sequence>